<evidence type="ECO:0000313" key="2">
    <source>
        <dbReference type="Proteomes" id="UP001054945"/>
    </source>
</evidence>
<proteinExistence type="predicted"/>
<name>A0AAV4XS57_CAEEX</name>
<organism evidence="1 2">
    <name type="scientific">Caerostris extrusa</name>
    <name type="common">Bark spider</name>
    <name type="synonym">Caerostris bankana</name>
    <dbReference type="NCBI Taxonomy" id="172846"/>
    <lineage>
        <taxon>Eukaryota</taxon>
        <taxon>Metazoa</taxon>
        <taxon>Ecdysozoa</taxon>
        <taxon>Arthropoda</taxon>
        <taxon>Chelicerata</taxon>
        <taxon>Arachnida</taxon>
        <taxon>Araneae</taxon>
        <taxon>Araneomorphae</taxon>
        <taxon>Entelegynae</taxon>
        <taxon>Araneoidea</taxon>
        <taxon>Araneidae</taxon>
        <taxon>Caerostris</taxon>
    </lineage>
</organism>
<protein>
    <submittedName>
        <fullName evidence="1">Uncharacterized protein</fullName>
    </submittedName>
</protein>
<keyword evidence="2" id="KW-1185">Reference proteome</keyword>
<sequence>MYHEFPPLVLSMHPTYHRRELYVNCTKDRQTHEYHELGSSKEKILNQLKHSPNLCWLIISFPVKRTLGEAFSRTQKPLFCCRASD</sequence>
<comment type="caution">
    <text evidence="1">The sequence shown here is derived from an EMBL/GenBank/DDBJ whole genome shotgun (WGS) entry which is preliminary data.</text>
</comment>
<gene>
    <name evidence="1" type="ORF">CEXT_149681</name>
</gene>
<reference evidence="1 2" key="1">
    <citation type="submission" date="2021-06" db="EMBL/GenBank/DDBJ databases">
        <title>Caerostris extrusa draft genome.</title>
        <authorList>
            <person name="Kono N."/>
            <person name="Arakawa K."/>
        </authorList>
    </citation>
    <scope>NUCLEOTIDE SEQUENCE [LARGE SCALE GENOMIC DNA]</scope>
</reference>
<evidence type="ECO:0000313" key="1">
    <source>
        <dbReference type="EMBL" id="GIY97193.1"/>
    </source>
</evidence>
<dbReference type="Proteomes" id="UP001054945">
    <property type="component" value="Unassembled WGS sequence"/>
</dbReference>
<accession>A0AAV4XS57</accession>
<dbReference type="EMBL" id="BPLR01000752">
    <property type="protein sequence ID" value="GIY97193.1"/>
    <property type="molecule type" value="Genomic_DNA"/>
</dbReference>
<dbReference type="AlphaFoldDB" id="A0AAV4XS57"/>